<dbReference type="OrthoDB" id="198885at2759"/>
<dbReference type="GO" id="GO:0046872">
    <property type="term" value="F:metal ion binding"/>
    <property type="evidence" value="ECO:0007669"/>
    <property type="project" value="UniProtKB-KW"/>
</dbReference>
<evidence type="ECO:0000256" key="2">
    <source>
        <dbReference type="ARBA" id="ARBA00022801"/>
    </source>
</evidence>
<dbReference type="Proteomes" id="UP000007800">
    <property type="component" value="Unassembled WGS sequence"/>
</dbReference>
<dbReference type="Pfam" id="PF04227">
    <property type="entry name" value="Indigoidine_A"/>
    <property type="match status" value="1"/>
</dbReference>
<keyword evidence="3" id="KW-0464">Manganese</keyword>
<keyword evidence="1" id="KW-0479">Metal-binding</keyword>
<protein>
    <recommendedName>
        <fullName evidence="6">Carbohydrate kinase PfkB domain-containing protein</fullName>
    </recommendedName>
</protein>
<dbReference type="InterPro" id="IPR011611">
    <property type="entry name" value="PfkB_dom"/>
</dbReference>
<keyword evidence="4" id="KW-0456">Lyase</keyword>
<dbReference type="Pfam" id="PF00294">
    <property type="entry name" value="PfkB"/>
    <property type="match status" value="1"/>
</dbReference>
<dbReference type="PANTHER" id="PTHR42909">
    <property type="entry name" value="ZGC:136858"/>
    <property type="match status" value="1"/>
</dbReference>
<keyword evidence="2" id="KW-0378">Hydrolase</keyword>
<accession>C5LSI4</accession>
<evidence type="ECO:0000313" key="8">
    <source>
        <dbReference type="Proteomes" id="UP000007800"/>
    </source>
</evidence>
<dbReference type="HAMAP" id="MF_01876">
    <property type="entry name" value="PsiMP_glycosidase"/>
    <property type="match status" value="1"/>
</dbReference>
<evidence type="ECO:0000256" key="4">
    <source>
        <dbReference type="ARBA" id="ARBA00023239"/>
    </source>
</evidence>
<dbReference type="GO" id="GO:0005737">
    <property type="term" value="C:cytoplasm"/>
    <property type="evidence" value="ECO:0007669"/>
    <property type="project" value="TreeGrafter"/>
</dbReference>
<dbReference type="GO" id="GO:0016798">
    <property type="term" value="F:hydrolase activity, acting on glycosyl bonds"/>
    <property type="evidence" value="ECO:0007669"/>
    <property type="project" value="UniProtKB-KW"/>
</dbReference>
<proteinExistence type="inferred from homology"/>
<dbReference type="SUPFAM" id="SSF110581">
    <property type="entry name" value="Indigoidine synthase A-like"/>
    <property type="match status" value="1"/>
</dbReference>
<dbReference type="AlphaFoldDB" id="C5LSI4"/>
<dbReference type="SUPFAM" id="SSF53613">
    <property type="entry name" value="Ribokinase-like"/>
    <property type="match status" value="1"/>
</dbReference>
<dbReference type="PANTHER" id="PTHR42909:SF1">
    <property type="entry name" value="CARBOHYDRATE KINASE PFKB DOMAIN-CONTAINING PROTEIN"/>
    <property type="match status" value="1"/>
</dbReference>
<evidence type="ECO:0000259" key="6">
    <source>
        <dbReference type="Pfam" id="PF00294"/>
    </source>
</evidence>
<sequence length="693" mass="72948">MALLRSPKEMPGFMEVSVEVAEAIANNKPVVALESTIITHGMPYPQNLQSALEVERVVRDAGSVPATIALLRGKVKVGLTGAEINEIAEMGPSKCSKVSIRDIGLLVANKGYGSTTVAATMRIASMAGIRVFATGGIGGVHRGAESTWDVSADLTELGSTPVAVVCAGAKSVLDLPKTLEFLETQGVPVLGWGTDIFPAFFTRDSGLRTSGVVDDADHAARFLAASDRFFSVPRYRRPGCVIACPVPEAGAADMKRIEECTKAALKEAEGNGVQGADVTPFLLKRINELTGGESLAANLCLIKNNAMVASQIAVAYHQSFFRQRGEAAGPGAVAVLGGIAMDITAKASDPTSARAQLSVDVHWRVGLSLAESMAMLGATPVYLSVGRDSHGKPDAIGVPTTNVKELTSESTGTCTLVLDGRGELISGVAAMDIFDRLVHPLINIPQVLRQEDMSQLRVLLVDANIPRDTIVRASKACRARGVECWLDPVSTVKAASRVGKASDTGEELLDTVDVVSPNMRELAVLASSYLYPAQIEVEPLRKEEVIQWGLTTATLLLERSSVRRVLASFGKRGVILVTKEALTPLPSSISPLCRSIGGTLQIKALPTTSSSITAVHYAAEPVDSMVSSTGAGDNLLAGAAWAYACRGVPIERAVVVGMATARMSLFTESACHPDLCSEEVEHLLSEGAGISKL</sequence>
<feature type="domain" description="Carbohydrate kinase PfkB" evidence="6">
    <location>
        <begin position="394"/>
        <end position="586"/>
    </location>
</feature>
<dbReference type="OMA" id="FMLERVR"/>
<evidence type="ECO:0000256" key="1">
    <source>
        <dbReference type="ARBA" id="ARBA00022723"/>
    </source>
</evidence>
<reference evidence="7 8" key="1">
    <citation type="submission" date="2008-07" db="EMBL/GenBank/DDBJ databases">
        <authorList>
            <person name="El-Sayed N."/>
            <person name="Caler E."/>
            <person name="Inman J."/>
            <person name="Amedeo P."/>
            <person name="Hass B."/>
            <person name="Wortman J."/>
        </authorList>
    </citation>
    <scope>NUCLEOTIDE SEQUENCE [LARGE SCALE GENOMIC DNA]</scope>
    <source>
        <strain evidence="8">ATCC 50983 / TXsc</strain>
    </source>
</reference>
<dbReference type="InterPro" id="IPR029056">
    <property type="entry name" value="Ribokinase-like"/>
</dbReference>
<dbReference type="GeneID" id="9049967"/>
<dbReference type="Gene3D" id="3.40.1190.20">
    <property type="match status" value="1"/>
</dbReference>
<dbReference type="InParanoid" id="C5LSI4"/>
<dbReference type="InterPro" id="IPR022830">
    <property type="entry name" value="Indigdn_synthA-like"/>
</dbReference>
<organism evidence="8">
    <name type="scientific">Perkinsus marinus (strain ATCC 50983 / TXsc)</name>
    <dbReference type="NCBI Taxonomy" id="423536"/>
    <lineage>
        <taxon>Eukaryota</taxon>
        <taxon>Sar</taxon>
        <taxon>Alveolata</taxon>
        <taxon>Perkinsozoa</taxon>
        <taxon>Perkinsea</taxon>
        <taxon>Perkinsida</taxon>
        <taxon>Perkinsidae</taxon>
        <taxon>Perkinsus</taxon>
    </lineage>
</organism>
<dbReference type="EMBL" id="GG685191">
    <property type="protein sequence ID" value="EER00225.1"/>
    <property type="molecule type" value="Genomic_DNA"/>
</dbReference>
<evidence type="ECO:0000256" key="3">
    <source>
        <dbReference type="ARBA" id="ARBA00023211"/>
    </source>
</evidence>
<dbReference type="GO" id="GO:0004730">
    <property type="term" value="F:pseudouridylate synthase activity"/>
    <property type="evidence" value="ECO:0007669"/>
    <property type="project" value="InterPro"/>
</dbReference>
<keyword evidence="5" id="KW-0326">Glycosidase</keyword>
<dbReference type="RefSeq" id="XP_002767507.1">
    <property type="nucleotide sequence ID" value="XM_002767461.1"/>
</dbReference>
<name>C5LSI4_PERM5</name>
<evidence type="ECO:0000256" key="5">
    <source>
        <dbReference type="ARBA" id="ARBA00023295"/>
    </source>
</evidence>
<dbReference type="Gene3D" id="3.40.1790.10">
    <property type="entry name" value="Indigoidine synthase domain"/>
    <property type="match status" value="1"/>
</dbReference>
<evidence type="ECO:0000313" key="7">
    <source>
        <dbReference type="EMBL" id="EER00225.1"/>
    </source>
</evidence>
<gene>
    <name evidence="7" type="ORF">Pmar_PMAR017083</name>
</gene>
<keyword evidence="8" id="KW-1185">Reference proteome</keyword>
<dbReference type="InterPro" id="IPR007342">
    <property type="entry name" value="PsuG"/>
</dbReference>